<dbReference type="InterPro" id="IPR034164">
    <property type="entry name" value="Pepsin-like_dom"/>
</dbReference>
<dbReference type="InterPro" id="IPR001461">
    <property type="entry name" value="Aspartic_peptidase_A1"/>
</dbReference>
<evidence type="ECO:0000313" key="5">
    <source>
        <dbReference type="EMBL" id="KAF2279520.1"/>
    </source>
</evidence>
<feature type="domain" description="Peptidase A1" evidence="4">
    <location>
        <begin position="28"/>
        <end position="384"/>
    </location>
</feature>
<dbReference type="GO" id="GO:0000324">
    <property type="term" value="C:fungal-type vacuole"/>
    <property type="evidence" value="ECO:0007669"/>
    <property type="project" value="TreeGrafter"/>
</dbReference>
<dbReference type="PANTHER" id="PTHR47966">
    <property type="entry name" value="BETA-SITE APP-CLEAVING ENZYME, ISOFORM A-RELATED"/>
    <property type="match status" value="1"/>
</dbReference>
<dbReference type="GO" id="GO:0004190">
    <property type="term" value="F:aspartic-type endopeptidase activity"/>
    <property type="evidence" value="ECO:0007669"/>
    <property type="project" value="InterPro"/>
</dbReference>
<keyword evidence="3" id="KW-0812">Transmembrane</keyword>
<reference evidence="5" key="1">
    <citation type="journal article" date="2020" name="Stud. Mycol.">
        <title>101 Dothideomycetes genomes: a test case for predicting lifestyles and emergence of pathogens.</title>
        <authorList>
            <person name="Haridas S."/>
            <person name="Albert R."/>
            <person name="Binder M."/>
            <person name="Bloem J."/>
            <person name="Labutti K."/>
            <person name="Salamov A."/>
            <person name="Andreopoulos B."/>
            <person name="Baker S."/>
            <person name="Barry K."/>
            <person name="Bills G."/>
            <person name="Bluhm B."/>
            <person name="Cannon C."/>
            <person name="Castanera R."/>
            <person name="Culley D."/>
            <person name="Daum C."/>
            <person name="Ezra D."/>
            <person name="Gonzalez J."/>
            <person name="Henrissat B."/>
            <person name="Kuo A."/>
            <person name="Liang C."/>
            <person name="Lipzen A."/>
            <person name="Lutzoni F."/>
            <person name="Magnuson J."/>
            <person name="Mondo S."/>
            <person name="Nolan M."/>
            <person name="Ohm R."/>
            <person name="Pangilinan J."/>
            <person name="Park H.-J."/>
            <person name="Ramirez L."/>
            <person name="Alfaro M."/>
            <person name="Sun H."/>
            <person name="Tritt A."/>
            <person name="Yoshinaga Y."/>
            <person name="Zwiers L.-H."/>
            <person name="Turgeon B."/>
            <person name="Goodwin S."/>
            <person name="Spatafora J."/>
            <person name="Crous P."/>
            <person name="Grigoriev I."/>
        </authorList>
    </citation>
    <scope>NUCLEOTIDE SEQUENCE</scope>
    <source>
        <strain evidence="5">CBS 379.55</strain>
    </source>
</reference>
<accession>A0A6A6JSE8</accession>
<keyword evidence="6" id="KW-1185">Reference proteome</keyword>
<organism evidence="5 6">
    <name type="scientific">Westerdykella ornata</name>
    <dbReference type="NCBI Taxonomy" id="318751"/>
    <lineage>
        <taxon>Eukaryota</taxon>
        <taxon>Fungi</taxon>
        <taxon>Dikarya</taxon>
        <taxon>Ascomycota</taxon>
        <taxon>Pezizomycotina</taxon>
        <taxon>Dothideomycetes</taxon>
        <taxon>Pleosporomycetidae</taxon>
        <taxon>Pleosporales</taxon>
        <taxon>Sporormiaceae</taxon>
        <taxon>Westerdykella</taxon>
    </lineage>
</organism>
<dbReference type="PRINTS" id="PR00792">
    <property type="entry name" value="PEPSIN"/>
</dbReference>
<protein>
    <submittedName>
        <fullName evidence="5">Acid protease</fullName>
    </submittedName>
</protein>
<keyword evidence="3" id="KW-0472">Membrane</keyword>
<dbReference type="GO" id="GO:0006508">
    <property type="term" value="P:proteolysis"/>
    <property type="evidence" value="ECO:0007669"/>
    <property type="project" value="UniProtKB-KW"/>
</dbReference>
<dbReference type="CDD" id="cd05471">
    <property type="entry name" value="pepsin_like"/>
    <property type="match status" value="1"/>
</dbReference>
<dbReference type="Pfam" id="PF00026">
    <property type="entry name" value="Asp"/>
    <property type="match status" value="1"/>
</dbReference>
<evidence type="ECO:0000313" key="6">
    <source>
        <dbReference type="Proteomes" id="UP000800097"/>
    </source>
</evidence>
<dbReference type="PANTHER" id="PTHR47966:SF51">
    <property type="entry name" value="BETA-SITE APP-CLEAVING ENZYME, ISOFORM A-RELATED"/>
    <property type="match status" value="1"/>
</dbReference>
<evidence type="ECO:0000256" key="2">
    <source>
        <dbReference type="SAM" id="MobiDB-lite"/>
    </source>
</evidence>
<evidence type="ECO:0000256" key="1">
    <source>
        <dbReference type="ARBA" id="ARBA00007447"/>
    </source>
</evidence>
<evidence type="ECO:0000256" key="3">
    <source>
        <dbReference type="SAM" id="Phobius"/>
    </source>
</evidence>
<feature type="region of interest" description="Disordered" evidence="2">
    <location>
        <begin position="404"/>
        <end position="423"/>
    </location>
</feature>
<dbReference type="OrthoDB" id="4074350at2759"/>
<dbReference type="Proteomes" id="UP000800097">
    <property type="component" value="Unassembled WGS sequence"/>
</dbReference>
<comment type="similarity">
    <text evidence="1">Belongs to the peptidase A1 family.</text>
</comment>
<gene>
    <name evidence="5" type="ORF">EI97DRAFT_464758</name>
</gene>
<proteinExistence type="inferred from homology"/>
<dbReference type="InterPro" id="IPR033121">
    <property type="entry name" value="PEPTIDASE_A1"/>
</dbReference>
<keyword evidence="5" id="KW-0645">Protease</keyword>
<dbReference type="SUPFAM" id="SSF50630">
    <property type="entry name" value="Acid proteases"/>
    <property type="match status" value="1"/>
</dbReference>
<sequence length="546" mass="60564">MSNISVAHPSPFSFASSQLFDGTDGSWSSFIVRVGKPEQNFRILPSTTGRATWLPLPQACRPQDPDICGQSRGGYPSQEGKYGFDYNSSTTWKQIGIYNLEIGERLDIPAKGTFGFDTVGLQVQNSGGLTLSNQIVAGFVTQKFWNGQFGLDVKPSNFSDFENPQPSFMTSLKNERMIPSLSYAYTAGASYRQPKALGSLTLGGYDAARFDEKSDSSIHTFPFNSDDSRILSLGVQSITSSTSIVEDGPQGLMTAPIVSMIDSAVAQIYLPRAVCDEFQARFGLTYDNRTGFYLVNDTVHTRLQQLNPTFTFVLGNTNDPSKVVNIRLPYAAFDLQLTWPIFNETKNYFPIRRAVNDSQYTLGRTFLQESYLITDYERSNFSIYQARFENGLSAPQQKIIPILSPSSQDSTLPGATPSPSGRRSLSASAIAGITVGTVIGALLVVLLFLLYMRRRRHRVSPVEDAPYLPEKPAVTYEMHQQPTELVGDKVQYEIDSKTYHMMAAHGSEKHNMTHERGIHELPASDISGRVEKTGRESERCSEGNWI</sequence>
<dbReference type="InterPro" id="IPR021109">
    <property type="entry name" value="Peptidase_aspartic_dom_sf"/>
</dbReference>
<dbReference type="GeneID" id="54554609"/>
<dbReference type="PROSITE" id="PS51767">
    <property type="entry name" value="PEPTIDASE_A1"/>
    <property type="match status" value="1"/>
</dbReference>
<name>A0A6A6JSE8_WESOR</name>
<keyword evidence="3" id="KW-1133">Transmembrane helix</keyword>
<dbReference type="AlphaFoldDB" id="A0A6A6JSE8"/>
<keyword evidence="5" id="KW-0378">Hydrolase</keyword>
<dbReference type="EMBL" id="ML986486">
    <property type="protein sequence ID" value="KAF2279520.1"/>
    <property type="molecule type" value="Genomic_DNA"/>
</dbReference>
<dbReference type="RefSeq" id="XP_033657059.1">
    <property type="nucleotide sequence ID" value="XM_033801434.1"/>
</dbReference>
<dbReference type="Gene3D" id="2.40.70.10">
    <property type="entry name" value="Acid Proteases"/>
    <property type="match status" value="2"/>
</dbReference>
<evidence type="ECO:0000259" key="4">
    <source>
        <dbReference type="PROSITE" id="PS51767"/>
    </source>
</evidence>
<feature type="transmembrane region" description="Helical" evidence="3">
    <location>
        <begin position="429"/>
        <end position="451"/>
    </location>
</feature>